<evidence type="ECO:0000313" key="3">
    <source>
        <dbReference type="Proteomes" id="UP000054053"/>
    </source>
</evidence>
<feature type="region of interest" description="Disordered" evidence="1">
    <location>
        <begin position="545"/>
        <end position="572"/>
    </location>
</feature>
<dbReference type="AlphaFoldDB" id="A0A1B5KWS8"/>
<feature type="region of interest" description="Disordered" evidence="1">
    <location>
        <begin position="1"/>
        <end position="20"/>
    </location>
</feature>
<sequence>MDARTSMAYSRLGQESPRLSSSPVVEELFDQIFDWRLYCESTRELEPSHLPGRQTPQGLSKLITHFAPPSLDLDTLAISDLQPELYKMKTQFRPDDDTPTTSTSDYSAHSPPELVQEGGSTSPSDHSGSVFLDHVEERPHPADVTLHEVQAQDDEWTYPQTEDALKPVRPGYPSHILVQGDCTGLQSRQAAGTKRRRSIKDIDKRPRQLVDPVQTADVRKNFWSSFAAEEQYLCSGPRFFTGSPRDIAILFSNEKHSPSLYATVQAYRSTNNHDETGCPRTAAFPREKVPSHPRLQRWVEEQIKREAGAEFGLLLQNFLRVYSKDDLQKMPKYDLVSKVHKMNCFFRIWKMPAFLCIDPSKKLVPLPVSVQAQLRSIARKALDRLEYDVFKMLDDCLSQQGSPKADERVAIWVSMWQLMLMYRELLIAYKAHLGQMKRDPSSPDEFITSQTQQHRRLVDNFYPLLAIFYHYQFRTRKSIELSFDWLDGMPSSSVPREDKDNIRCIGQQLLVSRASLYGYIESSADTVDVDKMLWTFVVEHEVKKMNARKRNPKGSGSKSKKSRQDDDELDDQ</sequence>
<reference evidence="3" key="1">
    <citation type="journal article" date="2016" name="Genome Announc.">
        <title>Genome sequence of Ustilaginoidea virens IPU010, a rice pathogenic fungus causing false smut.</title>
        <authorList>
            <person name="Kumagai T."/>
            <person name="Ishii T."/>
            <person name="Terai G."/>
            <person name="Umemura M."/>
            <person name="Machida M."/>
            <person name="Asai K."/>
        </authorList>
    </citation>
    <scope>NUCLEOTIDE SEQUENCE [LARGE SCALE GENOMIC DNA]</scope>
    <source>
        <strain evidence="3">IPU010</strain>
    </source>
</reference>
<dbReference type="EMBL" id="BBTG02000008">
    <property type="protein sequence ID" value="GAO15506.1"/>
    <property type="molecule type" value="Genomic_DNA"/>
</dbReference>
<evidence type="ECO:0000256" key="1">
    <source>
        <dbReference type="SAM" id="MobiDB-lite"/>
    </source>
</evidence>
<gene>
    <name evidence="2" type="ORF">UVI_02020800</name>
</gene>
<protein>
    <submittedName>
        <fullName evidence="2">Uncharacterized protein</fullName>
    </submittedName>
</protein>
<evidence type="ECO:0000313" key="2">
    <source>
        <dbReference type="EMBL" id="GAO15506.1"/>
    </source>
</evidence>
<proteinExistence type="predicted"/>
<feature type="compositionally biased region" description="Polar residues" evidence="1">
    <location>
        <begin position="118"/>
        <end position="127"/>
    </location>
</feature>
<name>A0A1B5KWS8_USTVR</name>
<feature type="region of interest" description="Disordered" evidence="1">
    <location>
        <begin position="90"/>
        <end position="130"/>
    </location>
</feature>
<accession>A0A1B5KWS8</accession>
<comment type="caution">
    <text evidence="2">The sequence shown here is derived from an EMBL/GenBank/DDBJ whole genome shotgun (WGS) entry which is preliminary data.</text>
</comment>
<dbReference type="Proteomes" id="UP000054053">
    <property type="component" value="Unassembled WGS sequence"/>
</dbReference>
<organism evidence="2 3">
    <name type="scientific">Ustilaginoidea virens</name>
    <name type="common">Rice false smut fungus</name>
    <name type="synonym">Villosiclava virens</name>
    <dbReference type="NCBI Taxonomy" id="1159556"/>
    <lineage>
        <taxon>Eukaryota</taxon>
        <taxon>Fungi</taxon>
        <taxon>Dikarya</taxon>
        <taxon>Ascomycota</taxon>
        <taxon>Pezizomycotina</taxon>
        <taxon>Sordariomycetes</taxon>
        <taxon>Hypocreomycetidae</taxon>
        <taxon>Hypocreales</taxon>
        <taxon>Clavicipitaceae</taxon>
        <taxon>Ustilaginoidea</taxon>
    </lineage>
</organism>